<evidence type="ECO:0000256" key="2">
    <source>
        <dbReference type="ARBA" id="ARBA00022649"/>
    </source>
</evidence>
<protein>
    <recommendedName>
        <fullName evidence="8">Ribonuclease VapC</fullName>
        <shortName evidence="8">RNase VapC</shortName>
        <ecNumber evidence="8">3.1.-.-</ecNumber>
    </recommendedName>
    <alternativeName>
        <fullName evidence="8">Toxin VapC</fullName>
    </alternativeName>
</protein>
<dbReference type="GO" id="GO:0090729">
    <property type="term" value="F:toxin activity"/>
    <property type="evidence" value="ECO:0007669"/>
    <property type="project" value="UniProtKB-KW"/>
</dbReference>
<dbReference type="PANTHER" id="PTHR33653">
    <property type="entry name" value="RIBONUCLEASE VAPC2"/>
    <property type="match status" value="1"/>
</dbReference>
<dbReference type="InterPro" id="IPR022907">
    <property type="entry name" value="VapC_family"/>
</dbReference>
<reference evidence="10" key="2">
    <citation type="submission" date="2021-04" db="EMBL/GenBank/DDBJ databases">
        <authorList>
            <person name="Gilroy R."/>
        </authorList>
    </citation>
    <scope>NUCLEOTIDE SEQUENCE</scope>
    <source>
        <strain evidence="10">ChiHejej3B27-3195</strain>
    </source>
</reference>
<keyword evidence="5 8" id="KW-0378">Hydrolase</keyword>
<dbReference type="HAMAP" id="MF_00265">
    <property type="entry name" value="VapC_Nob1"/>
    <property type="match status" value="1"/>
</dbReference>
<evidence type="ECO:0000256" key="8">
    <source>
        <dbReference type="HAMAP-Rule" id="MF_00265"/>
    </source>
</evidence>
<feature type="binding site" evidence="8">
    <location>
        <position position="101"/>
    </location>
    <ligand>
        <name>Mg(2+)</name>
        <dbReference type="ChEBI" id="CHEBI:18420"/>
    </ligand>
</feature>
<dbReference type="GO" id="GO:0004540">
    <property type="term" value="F:RNA nuclease activity"/>
    <property type="evidence" value="ECO:0007669"/>
    <property type="project" value="InterPro"/>
</dbReference>
<evidence type="ECO:0000256" key="7">
    <source>
        <dbReference type="ARBA" id="ARBA00038093"/>
    </source>
</evidence>
<dbReference type="Pfam" id="PF01850">
    <property type="entry name" value="PIN"/>
    <property type="match status" value="1"/>
</dbReference>
<keyword evidence="2 8" id="KW-1277">Toxin-antitoxin system</keyword>
<dbReference type="EC" id="3.1.-.-" evidence="8"/>
<evidence type="ECO:0000256" key="1">
    <source>
        <dbReference type="ARBA" id="ARBA00001946"/>
    </source>
</evidence>
<keyword evidence="4 8" id="KW-0479">Metal-binding</keyword>
<sequence length="136" mass="15005">MKYLLDTNVLSDARKQAHPPLNAWLASQPRADLAISVVALLELERGVLRLERRDRAAGAHLRAWLTTDVPAAFAGSILPVDERVAHHTARLHVPDPMPEMDALVAATALDHGLVLVTRNTKDFQRAGIDVLDPWEL</sequence>
<evidence type="ECO:0000256" key="3">
    <source>
        <dbReference type="ARBA" id="ARBA00022722"/>
    </source>
</evidence>
<accession>A0A9D1S124</accession>
<comment type="caution">
    <text evidence="10">The sequence shown here is derived from an EMBL/GenBank/DDBJ whole genome shotgun (WGS) entry which is preliminary data.</text>
</comment>
<comment type="function">
    <text evidence="8">Toxic component of a toxin-antitoxin (TA) system. An RNase.</text>
</comment>
<keyword evidence="8" id="KW-0800">Toxin</keyword>
<evidence type="ECO:0000256" key="6">
    <source>
        <dbReference type="ARBA" id="ARBA00022842"/>
    </source>
</evidence>
<keyword evidence="6 8" id="KW-0460">Magnesium</keyword>
<evidence type="ECO:0000313" key="11">
    <source>
        <dbReference type="Proteomes" id="UP000824151"/>
    </source>
</evidence>
<dbReference type="PANTHER" id="PTHR33653:SF1">
    <property type="entry name" value="RIBONUCLEASE VAPC2"/>
    <property type="match status" value="1"/>
</dbReference>
<dbReference type="InterPro" id="IPR050556">
    <property type="entry name" value="Type_II_TA_system_RNase"/>
</dbReference>
<dbReference type="AlphaFoldDB" id="A0A9D1S124"/>
<comment type="cofactor">
    <cofactor evidence="1 8">
        <name>Mg(2+)</name>
        <dbReference type="ChEBI" id="CHEBI:18420"/>
    </cofactor>
</comment>
<dbReference type="InterPro" id="IPR002716">
    <property type="entry name" value="PIN_dom"/>
</dbReference>
<dbReference type="Gene3D" id="3.40.50.1010">
    <property type="entry name" value="5'-nuclease"/>
    <property type="match status" value="1"/>
</dbReference>
<dbReference type="SUPFAM" id="SSF88723">
    <property type="entry name" value="PIN domain-like"/>
    <property type="match status" value="1"/>
</dbReference>
<dbReference type="EMBL" id="DXGD01000181">
    <property type="protein sequence ID" value="HIW99479.1"/>
    <property type="molecule type" value="Genomic_DNA"/>
</dbReference>
<dbReference type="GO" id="GO:0000287">
    <property type="term" value="F:magnesium ion binding"/>
    <property type="evidence" value="ECO:0007669"/>
    <property type="project" value="UniProtKB-UniRule"/>
</dbReference>
<dbReference type="CDD" id="cd18746">
    <property type="entry name" value="PIN_VapC4-5_FitB-like"/>
    <property type="match status" value="1"/>
</dbReference>
<feature type="domain" description="PIN" evidence="9">
    <location>
        <begin position="3"/>
        <end position="127"/>
    </location>
</feature>
<keyword evidence="3 8" id="KW-0540">Nuclease</keyword>
<dbReference type="Proteomes" id="UP000824151">
    <property type="component" value="Unassembled WGS sequence"/>
</dbReference>
<feature type="binding site" evidence="8">
    <location>
        <position position="6"/>
    </location>
    <ligand>
        <name>Mg(2+)</name>
        <dbReference type="ChEBI" id="CHEBI:18420"/>
    </ligand>
</feature>
<evidence type="ECO:0000259" key="9">
    <source>
        <dbReference type="Pfam" id="PF01850"/>
    </source>
</evidence>
<proteinExistence type="inferred from homology"/>
<dbReference type="InterPro" id="IPR029060">
    <property type="entry name" value="PIN-like_dom_sf"/>
</dbReference>
<evidence type="ECO:0000313" key="10">
    <source>
        <dbReference type="EMBL" id="HIW99479.1"/>
    </source>
</evidence>
<organism evidence="10 11">
    <name type="scientific">Candidatus Nesterenkonia stercoripullorum</name>
    <dbReference type="NCBI Taxonomy" id="2838701"/>
    <lineage>
        <taxon>Bacteria</taxon>
        <taxon>Bacillati</taxon>
        <taxon>Actinomycetota</taxon>
        <taxon>Actinomycetes</taxon>
        <taxon>Micrococcales</taxon>
        <taxon>Micrococcaceae</taxon>
        <taxon>Nesterenkonia</taxon>
    </lineage>
</organism>
<name>A0A9D1S124_9MICC</name>
<gene>
    <name evidence="8" type="primary">vapC</name>
    <name evidence="10" type="ORF">H9871_04990</name>
</gene>
<comment type="similarity">
    <text evidence="7 8">Belongs to the PINc/VapC protein family.</text>
</comment>
<evidence type="ECO:0000256" key="4">
    <source>
        <dbReference type="ARBA" id="ARBA00022723"/>
    </source>
</evidence>
<reference evidence="10" key="1">
    <citation type="journal article" date="2021" name="PeerJ">
        <title>Extensive microbial diversity within the chicken gut microbiome revealed by metagenomics and culture.</title>
        <authorList>
            <person name="Gilroy R."/>
            <person name="Ravi A."/>
            <person name="Getino M."/>
            <person name="Pursley I."/>
            <person name="Horton D.L."/>
            <person name="Alikhan N.F."/>
            <person name="Baker D."/>
            <person name="Gharbi K."/>
            <person name="Hall N."/>
            <person name="Watson M."/>
            <person name="Adriaenssens E.M."/>
            <person name="Foster-Nyarko E."/>
            <person name="Jarju S."/>
            <person name="Secka A."/>
            <person name="Antonio M."/>
            <person name="Oren A."/>
            <person name="Chaudhuri R.R."/>
            <person name="La Ragione R."/>
            <person name="Hildebrand F."/>
            <person name="Pallen M.J."/>
        </authorList>
    </citation>
    <scope>NUCLEOTIDE SEQUENCE</scope>
    <source>
        <strain evidence="10">ChiHejej3B27-3195</strain>
    </source>
</reference>
<dbReference type="GO" id="GO:0016787">
    <property type="term" value="F:hydrolase activity"/>
    <property type="evidence" value="ECO:0007669"/>
    <property type="project" value="UniProtKB-KW"/>
</dbReference>
<evidence type="ECO:0000256" key="5">
    <source>
        <dbReference type="ARBA" id="ARBA00022801"/>
    </source>
</evidence>